<dbReference type="SUPFAM" id="SSF51445">
    <property type="entry name" value="(Trans)glycosidases"/>
    <property type="match status" value="1"/>
</dbReference>
<comment type="similarity">
    <text evidence="1 6">Belongs to the glycosyl hydrolase 1 family.</text>
</comment>
<dbReference type="Gene3D" id="3.20.20.80">
    <property type="entry name" value="Glycosidases"/>
    <property type="match status" value="1"/>
</dbReference>
<dbReference type="FunFam" id="3.20.20.80:FF:000013">
    <property type="entry name" value="lactase-phlorizin hydrolase"/>
    <property type="match status" value="1"/>
</dbReference>
<dbReference type="InterPro" id="IPR001360">
    <property type="entry name" value="Glyco_hydro_1"/>
</dbReference>
<evidence type="ECO:0000256" key="1">
    <source>
        <dbReference type="ARBA" id="ARBA00010838"/>
    </source>
</evidence>
<evidence type="ECO:0000313" key="9">
    <source>
        <dbReference type="Proteomes" id="UP001353858"/>
    </source>
</evidence>
<gene>
    <name evidence="8" type="ORF">RN001_000126</name>
</gene>
<evidence type="ECO:0000256" key="2">
    <source>
        <dbReference type="ARBA" id="ARBA00011738"/>
    </source>
</evidence>
<comment type="subunit">
    <text evidence="2">Homodimer.</text>
</comment>
<dbReference type="GO" id="GO:0008422">
    <property type="term" value="F:beta-glucosidase activity"/>
    <property type="evidence" value="ECO:0007669"/>
    <property type="project" value="TreeGrafter"/>
</dbReference>
<keyword evidence="4" id="KW-0325">Glycoprotein</keyword>
<dbReference type="InterPro" id="IPR017853">
    <property type="entry name" value="GH"/>
</dbReference>
<evidence type="ECO:0000256" key="3">
    <source>
        <dbReference type="ARBA" id="ARBA00022801"/>
    </source>
</evidence>
<keyword evidence="3" id="KW-0378">Hydrolase</keyword>
<dbReference type="Pfam" id="PF00232">
    <property type="entry name" value="Glyco_hydro_1"/>
    <property type="match status" value="1"/>
</dbReference>
<comment type="caution">
    <text evidence="8">The sequence shown here is derived from an EMBL/GenBank/DDBJ whole genome shotgun (WGS) entry which is preliminary data.</text>
</comment>
<dbReference type="EMBL" id="JARPUR010000001">
    <property type="protein sequence ID" value="KAK4883855.1"/>
    <property type="molecule type" value="Genomic_DNA"/>
</dbReference>
<keyword evidence="9" id="KW-1185">Reference proteome</keyword>
<accession>A0AAN7P9E7</accession>
<dbReference type="GO" id="GO:0005975">
    <property type="term" value="P:carbohydrate metabolic process"/>
    <property type="evidence" value="ECO:0007669"/>
    <property type="project" value="InterPro"/>
</dbReference>
<protein>
    <recommendedName>
        <fullName evidence="10">Beta-glucosidase</fullName>
    </recommendedName>
</protein>
<sequence length="493" mass="56758">MTIGSVTLLVIVCFCSVYAQSSRKLPDDFNIGVATAAYQIEGGWNEDGKGEGIWDYMTHHHPEKITDGSSGDVACDSYHKYKQDVQLIKSLGFQRYRFSISWPRIFPNGFMNKVNQAGIDYYNNLINELLANDVEPMITIYHWNLPQNFTNFGGWTNPQIVSWFTSYAKLLFESFGDRVKLWITINEPKQICVFGYGTGIFAPGLNYSGVADYMCTKNVLLAHASVYRLYDKIFKPKQKGRIGITIESVWGEPGSDAEEDKKAADRMIQFDFGIYAHPVFHKNGGYPKVVEEYVARRSSAEGFSKSRLPKLTPKEIDYIKGTSDFYGLNHYSTMYVKNKLPDPITNPCRIKDMQVHTYDDPSWLSGSISYFRLVPWGFRKLLNYIKNNYQDPEIIVTENGFPDYGEIEDNNRIKFHKGNLNAVLDALIYDNVKVKDYIVWSLMDNYEWSEGYRIPFGLYHVNFTDVNRQRTPKASCGFFKDLLYTRKLAHDEN</sequence>
<evidence type="ECO:0000256" key="6">
    <source>
        <dbReference type="RuleBase" id="RU003690"/>
    </source>
</evidence>
<evidence type="ECO:0008006" key="10">
    <source>
        <dbReference type="Google" id="ProtNLM"/>
    </source>
</evidence>
<reference evidence="9" key="1">
    <citation type="submission" date="2023-01" db="EMBL/GenBank/DDBJ databases">
        <title>Key to firefly adult light organ development and bioluminescence: homeobox transcription factors regulate luciferase expression and transportation to peroxisome.</title>
        <authorList>
            <person name="Fu X."/>
        </authorList>
    </citation>
    <scope>NUCLEOTIDE SEQUENCE [LARGE SCALE GENOMIC DNA]</scope>
</reference>
<evidence type="ECO:0000313" key="8">
    <source>
        <dbReference type="EMBL" id="KAK4883855.1"/>
    </source>
</evidence>
<dbReference type="AlphaFoldDB" id="A0AAN7P9E7"/>
<feature type="signal peptide" evidence="7">
    <location>
        <begin position="1"/>
        <end position="19"/>
    </location>
</feature>
<dbReference type="Proteomes" id="UP001353858">
    <property type="component" value="Unassembled WGS sequence"/>
</dbReference>
<evidence type="ECO:0000256" key="5">
    <source>
        <dbReference type="ARBA" id="ARBA00023295"/>
    </source>
</evidence>
<dbReference type="PRINTS" id="PR00131">
    <property type="entry name" value="GLHYDRLASE1"/>
</dbReference>
<dbReference type="PANTHER" id="PTHR10353:SF36">
    <property type="entry name" value="LP05116P"/>
    <property type="match status" value="1"/>
</dbReference>
<dbReference type="PANTHER" id="PTHR10353">
    <property type="entry name" value="GLYCOSYL HYDROLASE"/>
    <property type="match status" value="1"/>
</dbReference>
<evidence type="ECO:0000256" key="4">
    <source>
        <dbReference type="ARBA" id="ARBA00023180"/>
    </source>
</evidence>
<feature type="chain" id="PRO_5042854952" description="Beta-glucosidase" evidence="7">
    <location>
        <begin position="20"/>
        <end position="493"/>
    </location>
</feature>
<organism evidence="8 9">
    <name type="scientific">Aquatica leii</name>
    <dbReference type="NCBI Taxonomy" id="1421715"/>
    <lineage>
        <taxon>Eukaryota</taxon>
        <taxon>Metazoa</taxon>
        <taxon>Ecdysozoa</taxon>
        <taxon>Arthropoda</taxon>
        <taxon>Hexapoda</taxon>
        <taxon>Insecta</taxon>
        <taxon>Pterygota</taxon>
        <taxon>Neoptera</taxon>
        <taxon>Endopterygota</taxon>
        <taxon>Coleoptera</taxon>
        <taxon>Polyphaga</taxon>
        <taxon>Elateriformia</taxon>
        <taxon>Elateroidea</taxon>
        <taxon>Lampyridae</taxon>
        <taxon>Luciolinae</taxon>
        <taxon>Aquatica</taxon>
    </lineage>
</organism>
<keyword evidence="5" id="KW-0326">Glycosidase</keyword>
<name>A0AAN7P9E7_9COLE</name>
<evidence type="ECO:0000256" key="7">
    <source>
        <dbReference type="SAM" id="SignalP"/>
    </source>
</evidence>
<proteinExistence type="inferred from homology"/>
<keyword evidence="7" id="KW-0732">Signal</keyword>